<keyword evidence="1" id="KW-0677">Repeat</keyword>
<sequence length="244" mass="26459">MIDVGYGSEHRVGFRLLGLLWAWGMLLGGTLAVSEALANEEEPFRAVLAAAQAQDRSGLQSLKAAGSLDRVDAEGRSVLWWLTARRDYDAMALLIELGVEVDHHDPARSGGVIDPTPFLYAGAHGDTRALRLLYEAGARTDRLNYYGGTALIPAAEKGYRDAVRYLLAETDVAVNHVNRLGWTALMEAVVLSGESEQQTEIVRLLLAHGADPAIADRDGVTALQHARRRRLDALVELLEAASPP</sequence>
<dbReference type="PANTHER" id="PTHR24171">
    <property type="entry name" value="ANKYRIN REPEAT DOMAIN-CONTAINING PROTEIN 39-RELATED"/>
    <property type="match status" value="1"/>
</dbReference>
<dbReference type="AlphaFoldDB" id="A0A3P3VKS0"/>
<reference evidence="4 5" key="2">
    <citation type="submission" date="2018-12" db="EMBL/GenBank/DDBJ databases">
        <title>Simiduia agarivorans gen. nov., sp. nov., a marine, agarolytic bacterium isolated from shallow coastal water from Keelung, Taiwan.</title>
        <authorList>
            <person name="Shieh W.Y."/>
        </authorList>
    </citation>
    <scope>NUCLEOTIDE SEQUENCE [LARGE SCALE GENOMIC DNA]</scope>
    <source>
        <strain evidence="4 5">GTF-13</strain>
    </source>
</reference>
<reference evidence="4 5" key="1">
    <citation type="submission" date="2018-08" db="EMBL/GenBank/DDBJ databases">
        <authorList>
            <person name="Khan S.A."/>
        </authorList>
    </citation>
    <scope>NUCLEOTIDE SEQUENCE [LARGE SCALE GENOMIC DNA]</scope>
    <source>
        <strain evidence="4 5">GTF-13</strain>
    </source>
</reference>
<accession>A0A3P3VKS0</accession>
<evidence type="ECO:0000313" key="5">
    <source>
        <dbReference type="Proteomes" id="UP000280792"/>
    </source>
</evidence>
<name>A0A3P3VKS0_9GAMM</name>
<protein>
    <submittedName>
        <fullName evidence="4">Ankyrin repeat domain-containing protein</fullName>
    </submittedName>
</protein>
<dbReference type="SUPFAM" id="SSF48403">
    <property type="entry name" value="Ankyrin repeat"/>
    <property type="match status" value="1"/>
</dbReference>
<keyword evidence="2 3" id="KW-0040">ANK repeat</keyword>
<dbReference type="SMART" id="SM00248">
    <property type="entry name" value="ANK"/>
    <property type="match status" value="4"/>
</dbReference>
<dbReference type="InterPro" id="IPR036770">
    <property type="entry name" value="Ankyrin_rpt-contain_sf"/>
</dbReference>
<comment type="caution">
    <text evidence="4">The sequence shown here is derived from an EMBL/GenBank/DDBJ whole genome shotgun (WGS) entry which is preliminary data.</text>
</comment>
<evidence type="ECO:0000313" key="4">
    <source>
        <dbReference type="EMBL" id="RRJ83325.1"/>
    </source>
</evidence>
<dbReference type="PANTHER" id="PTHR24171:SF9">
    <property type="entry name" value="ANKYRIN REPEAT DOMAIN-CONTAINING PROTEIN 39"/>
    <property type="match status" value="1"/>
</dbReference>
<gene>
    <name evidence="4" type="ORF">D0544_16010</name>
</gene>
<dbReference type="EMBL" id="QWEZ01000002">
    <property type="protein sequence ID" value="RRJ83325.1"/>
    <property type="molecule type" value="Genomic_DNA"/>
</dbReference>
<evidence type="ECO:0000256" key="3">
    <source>
        <dbReference type="PROSITE-ProRule" id="PRU00023"/>
    </source>
</evidence>
<organism evidence="4 5">
    <name type="scientific">Aestuariirhabdus litorea</name>
    <dbReference type="NCBI Taxonomy" id="2528527"/>
    <lineage>
        <taxon>Bacteria</taxon>
        <taxon>Pseudomonadati</taxon>
        <taxon>Pseudomonadota</taxon>
        <taxon>Gammaproteobacteria</taxon>
        <taxon>Oceanospirillales</taxon>
        <taxon>Aestuariirhabdaceae</taxon>
        <taxon>Aestuariirhabdus</taxon>
    </lineage>
</organism>
<evidence type="ECO:0000256" key="1">
    <source>
        <dbReference type="ARBA" id="ARBA00022737"/>
    </source>
</evidence>
<dbReference type="Gene3D" id="1.25.40.20">
    <property type="entry name" value="Ankyrin repeat-containing domain"/>
    <property type="match status" value="1"/>
</dbReference>
<dbReference type="Pfam" id="PF12796">
    <property type="entry name" value="Ank_2"/>
    <property type="match status" value="2"/>
</dbReference>
<dbReference type="InterPro" id="IPR002110">
    <property type="entry name" value="Ankyrin_rpt"/>
</dbReference>
<evidence type="ECO:0000256" key="2">
    <source>
        <dbReference type="ARBA" id="ARBA00023043"/>
    </source>
</evidence>
<dbReference type="Proteomes" id="UP000280792">
    <property type="component" value="Unassembled WGS sequence"/>
</dbReference>
<keyword evidence="5" id="KW-1185">Reference proteome</keyword>
<dbReference type="PROSITE" id="PS50088">
    <property type="entry name" value="ANK_REPEAT"/>
    <property type="match status" value="1"/>
</dbReference>
<feature type="repeat" description="ANK" evidence="3">
    <location>
        <begin position="180"/>
        <end position="217"/>
    </location>
</feature>
<proteinExistence type="predicted"/>